<dbReference type="AlphaFoldDB" id="A0A1V4QGB3"/>
<dbReference type="InterPro" id="IPR038490">
    <property type="entry name" value="Gingipain_propep_sf"/>
</dbReference>
<feature type="non-terminal residue" evidence="4">
    <location>
        <position position="804"/>
    </location>
</feature>
<protein>
    <recommendedName>
        <fullName evidence="6">Gingipain domain-containing protein</fullName>
    </recommendedName>
</protein>
<evidence type="ECO:0000259" key="3">
    <source>
        <dbReference type="Pfam" id="PF08126"/>
    </source>
</evidence>
<dbReference type="GO" id="GO:0006508">
    <property type="term" value="P:proteolysis"/>
    <property type="evidence" value="ECO:0007669"/>
    <property type="project" value="InterPro"/>
</dbReference>
<dbReference type="Pfam" id="PF01364">
    <property type="entry name" value="Peptidase_C25"/>
    <property type="match status" value="1"/>
</dbReference>
<dbReference type="InterPro" id="IPR029031">
    <property type="entry name" value="Gingipain_N_sf"/>
</dbReference>
<dbReference type="Gene3D" id="2.60.40.10">
    <property type="entry name" value="Immunoglobulins"/>
    <property type="match status" value="1"/>
</dbReference>
<dbReference type="Proteomes" id="UP000191663">
    <property type="component" value="Unassembled WGS sequence"/>
</dbReference>
<evidence type="ECO:0000313" key="5">
    <source>
        <dbReference type="Proteomes" id="UP000191663"/>
    </source>
</evidence>
<dbReference type="SUPFAM" id="SSF52129">
    <property type="entry name" value="Caspase-like"/>
    <property type="match status" value="1"/>
</dbReference>
<dbReference type="InterPro" id="IPR013783">
    <property type="entry name" value="Ig-like_fold"/>
</dbReference>
<evidence type="ECO:0008006" key="6">
    <source>
        <dbReference type="Google" id="ProtNLM"/>
    </source>
</evidence>
<evidence type="ECO:0000313" key="4">
    <source>
        <dbReference type="EMBL" id="OPX17756.1"/>
    </source>
</evidence>
<dbReference type="InterPro" id="IPR001769">
    <property type="entry name" value="Gingipain"/>
</dbReference>
<sequence length="804" mass="89570">MEKLIQKTAVLIGLLMVTLVSAHWISFQNGMRQPPQMKCLNLDQSSAVIDFSFSGFDTRTIDTRKMTDIGKETFVLLSIGEYAFTSDIGKPKLPMATAVLDVPYDAKIEVVLLSADYQDFALDKLGIDQRVMPALASVPKIPGARAKFIIDEKVYTTNRFYPEQITGIEEHPGYARGHRLATLQLFPIHYNPVSKKIRCYTHIRVRVNFVGANIRKTQEEIGKNYSVVWEDFIKKMVINYPDYLRGVPPLPVYYDIFYNSAFSQAAESLAYWKKKKGYNVRMWDATGWSASAINDTIEAQNPQATFLVIIGDPNSSTPLPPSGTGSSSGDQTDLYYAETDGSGYLPDLFNARISVLDATQANTVIQKALRYEHANFGSAGYDWLKRACFIAGYDSGYQGVGMATNWYCRNLLVPYGYTVDTLVYASGEEETRVVNQINAGRAWCVYTAHGGQTEWWVGYSGDFNVSELTNLTNNLDMYPMPCGHCCLTGDYQYSSNCFGETWDRLDGRGGICYFGSVPSTYWDEDDWLQRRYFDAIYADSIPGNLYETGRFTQWGLYWIENNTNSSRKRYYFEAYHLFNDPSLDFWTDIPGNMSVTHNSIINPGPTSFTVTVNGGGSPLEDALVCCWIPNQSPEMHVSTYTDASGIAILNVNPTTVGDTMFVTVTKHNFIPYEGYALVTSPSGPYITLGSTILNDSGGNGQANPGETVDLGCWAKNIGIETAQGVYGYLSESDPYATISIDSAWYGDIAVDDSALSNPYYRFTVAQNCPNGHAINFSLEFHDIHDSIWTSNTSVVVYAPVLGFV</sequence>
<dbReference type="EMBL" id="MUKB01000081">
    <property type="protein sequence ID" value="OPX17756.1"/>
    <property type="molecule type" value="Genomic_DNA"/>
</dbReference>
<reference evidence="5" key="1">
    <citation type="submission" date="2017-01" db="EMBL/GenBank/DDBJ databases">
        <title>Novel pathways for hydrocarbon cycling and metabolic interdependencies in hydrothermal sediment communities.</title>
        <authorList>
            <person name="Dombrowski N."/>
            <person name="Seitz K."/>
            <person name="Teske A."/>
            <person name="Baker B."/>
        </authorList>
    </citation>
    <scope>NUCLEOTIDE SEQUENCE [LARGE SCALE GENOMIC DNA]</scope>
</reference>
<feature type="domain" description="Gingipain" evidence="2">
    <location>
        <begin position="258"/>
        <end position="583"/>
    </location>
</feature>
<keyword evidence="1" id="KW-0732">Signal</keyword>
<organism evidence="4 5">
    <name type="scientific">candidate division WOR-3 bacterium 4484_100</name>
    <dbReference type="NCBI Taxonomy" id="1936077"/>
    <lineage>
        <taxon>Bacteria</taxon>
        <taxon>Bacteria division WOR-3</taxon>
    </lineage>
</organism>
<comment type="caution">
    <text evidence="4">The sequence shown here is derived from an EMBL/GenBank/DDBJ whole genome shotgun (WGS) entry which is preliminary data.</text>
</comment>
<dbReference type="GO" id="GO:0004197">
    <property type="term" value="F:cysteine-type endopeptidase activity"/>
    <property type="evidence" value="ECO:0007669"/>
    <property type="project" value="InterPro"/>
</dbReference>
<gene>
    <name evidence="4" type="ORF">BXT86_04775</name>
</gene>
<name>A0A1V4QGB3_UNCW3</name>
<dbReference type="Gene3D" id="3.40.50.1460">
    <property type="match status" value="1"/>
</dbReference>
<evidence type="ECO:0000256" key="1">
    <source>
        <dbReference type="ARBA" id="ARBA00022729"/>
    </source>
</evidence>
<dbReference type="Gene3D" id="3.40.50.10390">
    <property type="entry name" value="Gingipain r, domain 1"/>
    <property type="match status" value="1"/>
</dbReference>
<accession>A0A1V4QGB3</accession>
<dbReference type="InterPro" id="IPR029030">
    <property type="entry name" value="Caspase-like_dom_sf"/>
</dbReference>
<dbReference type="Gene3D" id="2.60.40.3800">
    <property type="match status" value="1"/>
</dbReference>
<evidence type="ECO:0000259" key="2">
    <source>
        <dbReference type="Pfam" id="PF01364"/>
    </source>
</evidence>
<dbReference type="Pfam" id="PF08126">
    <property type="entry name" value="Propeptide_C25"/>
    <property type="match status" value="1"/>
</dbReference>
<feature type="domain" description="Gingipain propeptide" evidence="3">
    <location>
        <begin position="33"/>
        <end position="218"/>
    </location>
</feature>
<proteinExistence type="predicted"/>
<dbReference type="InterPro" id="IPR012600">
    <property type="entry name" value="Propeptide_C25"/>
</dbReference>